<reference evidence="4 5" key="1">
    <citation type="submission" date="2020-08" db="EMBL/GenBank/DDBJ databases">
        <title>Sequencing the genomes of 1000 actinobacteria strains.</title>
        <authorList>
            <person name="Klenk H.-P."/>
        </authorList>
    </citation>
    <scope>NUCLEOTIDE SEQUENCE [LARGE SCALE GENOMIC DNA]</scope>
    <source>
        <strain evidence="4 5">DSM 102122</strain>
    </source>
</reference>
<dbReference type="RefSeq" id="WP_184820135.1">
    <property type="nucleotide sequence ID" value="NZ_JACHMM010000001.1"/>
</dbReference>
<dbReference type="Proteomes" id="UP000542813">
    <property type="component" value="Unassembled WGS sequence"/>
</dbReference>
<dbReference type="Pfam" id="PF12215">
    <property type="entry name" value="Glyco_hydr_116N"/>
    <property type="match status" value="1"/>
</dbReference>
<dbReference type="AlphaFoldDB" id="A0A7W9GMI3"/>
<gene>
    <name evidence="4" type="ORF">HD601_001165</name>
</gene>
<dbReference type="InterPro" id="IPR012341">
    <property type="entry name" value="6hp_glycosidase-like_sf"/>
</dbReference>
<evidence type="ECO:0000313" key="5">
    <source>
        <dbReference type="Proteomes" id="UP000542813"/>
    </source>
</evidence>
<keyword evidence="5" id="KW-1185">Reference proteome</keyword>
<evidence type="ECO:0000259" key="3">
    <source>
        <dbReference type="Pfam" id="PF12215"/>
    </source>
</evidence>
<dbReference type="InterPro" id="IPR008928">
    <property type="entry name" value="6-hairpin_glycosidase_sf"/>
</dbReference>
<dbReference type="PANTHER" id="PTHR12654">
    <property type="entry name" value="BILE ACID BETA-GLUCOSIDASE-RELATED"/>
    <property type="match status" value="1"/>
</dbReference>
<dbReference type="InterPro" id="IPR024462">
    <property type="entry name" value="GH116_N"/>
</dbReference>
<dbReference type="Pfam" id="PF04685">
    <property type="entry name" value="DUF608"/>
    <property type="match status" value="1"/>
</dbReference>
<name>A0A7W9GMI3_9ACTN</name>
<dbReference type="InterPro" id="IPR006775">
    <property type="entry name" value="GH116_catalytic"/>
</dbReference>
<accession>A0A7W9GMI3</accession>
<dbReference type="InterPro" id="IPR052566">
    <property type="entry name" value="Non-lysos_glucosylceramidase"/>
</dbReference>
<evidence type="ECO:0000259" key="2">
    <source>
        <dbReference type="Pfam" id="PF04685"/>
    </source>
</evidence>
<dbReference type="PANTHER" id="PTHR12654:SF0">
    <property type="entry name" value="NON-LYSOSOMAL GLUCOSYLCERAMIDASE"/>
    <property type="match status" value="1"/>
</dbReference>
<evidence type="ECO:0000313" key="4">
    <source>
        <dbReference type="EMBL" id="MBB5786590.1"/>
    </source>
</evidence>
<feature type="domain" description="Glycosyl-hydrolase family 116 N-terminal" evidence="3">
    <location>
        <begin position="22"/>
        <end position="303"/>
    </location>
</feature>
<feature type="region of interest" description="Disordered" evidence="1">
    <location>
        <begin position="159"/>
        <end position="180"/>
    </location>
</feature>
<dbReference type="GO" id="GO:0005975">
    <property type="term" value="P:carbohydrate metabolic process"/>
    <property type="evidence" value="ECO:0007669"/>
    <property type="project" value="InterPro"/>
</dbReference>
<feature type="domain" description="Glycosyl-hydrolase family 116 catalytic region" evidence="2">
    <location>
        <begin position="426"/>
        <end position="717"/>
    </location>
</feature>
<protein>
    <submittedName>
        <fullName evidence="4">Uncharacterized protein (DUF608 family)</fullName>
    </submittedName>
</protein>
<dbReference type="Gene3D" id="1.50.10.10">
    <property type="match status" value="1"/>
</dbReference>
<evidence type="ECO:0000256" key="1">
    <source>
        <dbReference type="SAM" id="MobiDB-lite"/>
    </source>
</evidence>
<proteinExistence type="predicted"/>
<organism evidence="4 5">
    <name type="scientific">Jiangella mangrovi</name>
    <dbReference type="NCBI Taxonomy" id="1524084"/>
    <lineage>
        <taxon>Bacteria</taxon>
        <taxon>Bacillati</taxon>
        <taxon>Actinomycetota</taxon>
        <taxon>Actinomycetes</taxon>
        <taxon>Jiangellales</taxon>
        <taxon>Jiangellaceae</taxon>
        <taxon>Jiangella</taxon>
    </lineage>
</organism>
<dbReference type="SUPFAM" id="SSF48208">
    <property type="entry name" value="Six-hairpin glycosidases"/>
    <property type="match status" value="1"/>
</dbReference>
<comment type="caution">
    <text evidence="4">The sequence shown here is derived from an EMBL/GenBank/DDBJ whole genome shotgun (WGS) entry which is preliminary data.</text>
</comment>
<dbReference type="EMBL" id="JACHMM010000001">
    <property type="protein sequence ID" value="MBB5786590.1"/>
    <property type="molecule type" value="Genomic_DNA"/>
</dbReference>
<sequence length="819" mass="88400">MTLTPDWPVLRRYDADHSLRIALPLGGIGAGTVSLGGRGDLRDWEIRNQPAKGFAPRDSFFAVRAGDVVRALEGPVDPVLYEGWEGAAVPNHSLPRFARSEFLAAYPLGQVCLDDPDVPVSVRLQAFNPLVPADVDASSLPVAVLRYAVTNTGTEPIPVTVAGSVRNPGTDPRNEPRPDGVVLRSGNGADRQDEQWGSLALAVLDEDDVTVRTAWAGSSWGGPLLDFWDDLAADGRLDERPADGEPVASVAALRMLGPGETHAFTFLLTWHFPNRRDWRGETVIGNHYASLYDDAWDVVNATAPKLADLEGRTVAFVAALTGADLPAALVEAALSNVSTLRSPTCFRAADGRFYGWEGCHDDSGSCYGNCTHVWNYEHTTPYLFGELARSMRELEFHHATADDGHMSFRLELPLDRSREHGVAAADGQMGCLVKLHREWRLSGDDDLLRSLWPAARRALEFAWIPGGWDADRDGVMEGSQHNTMDVEYFGPNPQVGSWYLAALRAAEEMARHLGDDEFAATCADLFARGSAWIDAHLFNGEYYRHEIRPPGSEDAIAPGLRLPGIGARDLTEPELQIGDGCLTDQLVGQHVARLTGLGDLLDDAHVRTTLQSIVRHNDRTAPGAPFNPKRSYALAGEPGLLVASYPRGNRPARPFPYFAEVWTGLEYTAAIGLLQAGLADDGVRVVEAVRSRFDGRRRNPFDEAECGHHYVRAMAAWGTLVAFTGFGYDGVSGGLRFAPADLTGGPVTWFWASGDAWGTVTQAAGGGGVDGVDVTVAVHGGRLRLRTLKLTGAGTVELPDRVLSTGETAGATVAAPRLS</sequence>
<dbReference type="GO" id="GO:0004553">
    <property type="term" value="F:hydrolase activity, hydrolyzing O-glycosyl compounds"/>
    <property type="evidence" value="ECO:0007669"/>
    <property type="project" value="InterPro"/>
</dbReference>